<evidence type="ECO:0000259" key="1">
    <source>
        <dbReference type="PROSITE" id="PS50878"/>
    </source>
</evidence>
<protein>
    <recommendedName>
        <fullName evidence="1">Reverse transcriptase domain-containing protein</fullName>
    </recommendedName>
</protein>
<keyword evidence="3" id="KW-1185">Reference proteome</keyword>
<dbReference type="InterPro" id="IPR043502">
    <property type="entry name" value="DNA/RNA_pol_sf"/>
</dbReference>
<accession>A0A6D2L2C0</accession>
<dbReference type="PANTHER" id="PTHR46890">
    <property type="entry name" value="NON-LTR RETROLELEMENT REVERSE TRANSCRIPTASE-LIKE PROTEIN-RELATED"/>
    <property type="match status" value="1"/>
</dbReference>
<name>A0A6D2L2C0_9BRAS</name>
<evidence type="ECO:0000313" key="3">
    <source>
        <dbReference type="Proteomes" id="UP000467841"/>
    </source>
</evidence>
<dbReference type="Proteomes" id="UP000467841">
    <property type="component" value="Unassembled WGS sequence"/>
</dbReference>
<feature type="domain" description="Reverse transcriptase" evidence="1">
    <location>
        <begin position="54"/>
        <end position="324"/>
    </location>
</feature>
<dbReference type="EMBL" id="CACVBM020001729">
    <property type="protein sequence ID" value="CAA7058559.1"/>
    <property type="molecule type" value="Genomic_DNA"/>
</dbReference>
<dbReference type="Pfam" id="PF00078">
    <property type="entry name" value="RVT_1"/>
    <property type="match status" value="1"/>
</dbReference>
<dbReference type="OrthoDB" id="1091124at2759"/>
<dbReference type="InterPro" id="IPR000477">
    <property type="entry name" value="RT_dom"/>
</dbReference>
<proteinExistence type="predicted"/>
<reference evidence="2" key="1">
    <citation type="submission" date="2020-01" db="EMBL/GenBank/DDBJ databases">
        <authorList>
            <person name="Mishra B."/>
        </authorList>
    </citation>
    <scope>NUCLEOTIDE SEQUENCE [LARGE SCALE GENOMIC DNA]</scope>
</reference>
<dbReference type="InterPro" id="IPR052343">
    <property type="entry name" value="Retrotransposon-Effector_Assoc"/>
</dbReference>
<comment type="caution">
    <text evidence="2">The sequence shown here is derived from an EMBL/GenBank/DDBJ whole genome shotgun (WGS) entry which is preliminary data.</text>
</comment>
<dbReference type="PROSITE" id="PS50878">
    <property type="entry name" value="RT_POL"/>
    <property type="match status" value="1"/>
</dbReference>
<dbReference type="SUPFAM" id="SSF56672">
    <property type="entry name" value="DNA/RNA polymerases"/>
    <property type="match status" value="1"/>
</dbReference>
<dbReference type="CDD" id="cd01650">
    <property type="entry name" value="RT_nLTR_like"/>
    <property type="match status" value="1"/>
</dbReference>
<organism evidence="2 3">
    <name type="scientific">Microthlaspi erraticum</name>
    <dbReference type="NCBI Taxonomy" id="1685480"/>
    <lineage>
        <taxon>Eukaryota</taxon>
        <taxon>Viridiplantae</taxon>
        <taxon>Streptophyta</taxon>
        <taxon>Embryophyta</taxon>
        <taxon>Tracheophyta</taxon>
        <taxon>Spermatophyta</taxon>
        <taxon>Magnoliopsida</taxon>
        <taxon>eudicotyledons</taxon>
        <taxon>Gunneridae</taxon>
        <taxon>Pentapetalae</taxon>
        <taxon>rosids</taxon>
        <taxon>malvids</taxon>
        <taxon>Brassicales</taxon>
        <taxon>Brassicaceae</taxon>
        <taxon>Coluteocarpeae</taxon>
        <taxon>Microthlaspi</taxon>
    </lineage>
</organism>
<sequence length="409" mass="45971">MNTTLTREPSNDEIRKAISEINPEKAPGPDGMTGCFYQQFWDTTARDIICMVKEFFSSNRLDPRLNQTNICLIPKTERPRDMTEFRPISLCNVSYKIISKILSNRLKRCLPKIISETQSAFVARRLITDNILIAQEAFHALRTNSMCKAKFVAIKTDMSKAYDRVEWNFLEALLLKLGFAETWISWIRSCISSVSYQVLINGEAKGSINPSRGLRQGDPLSPFLFIILTEVLIAQLRGAEEEGRITGLKIARTSPSISHLLFADDSLFFCKADVLQCAELMKIIKCYGLASGQQLNTSKSSIFFGNKVPQELRRSLKNTLGISKEGGMGTYLGLPEKICGSKKQVLAFVQDRLSQRINSWSAKLLSKGGKEVLIKSVAQALPTYVMSCFLLPQDVIKKTPKRHIELLVE</sequence>
<evidence type="ECO:0000313" key="2">
    <source>
        <dbReference type="EMBL" id="CAA7058559.1"/>
    </source>
</evidence>
<dbReference type="AlphaFoldDB" id="A0A6D2L2C0"/>
<gene>
    <name evidence="2" type="ORF">MERR_LOCUS45795</name>
</gene>
<dbReference type="PANTHER" id="PTHR46890:SF48">
    <property type="entry name" value="RNA-DIRECTED DNA POLYMERASE"/>
    <property type="match status" value="1"/>
</dbReference>